<keyword evidence="6" id="KW-1185">Reference proteome</keyword>
<keyword evidence="2" id="KW-0808">Transferase</keyword>
<reference evidence="6" key="1">
    <citation type="submission" date="2018-05" db="EMBL/GenBank/DDBJ databases">
        <title>Ignatzschineria dubaiensis sp. nov., isolated from necrotic foot tissues of dromedaries (Camelus dromedarius) and associated maggots in Dubai, United Arab Emirates.</title>
        <authorList>
            <person name="Tsang C.C."/>
            <person name="Tang J.Y.M."/>
            <person name="Fong J.Y.H."/>
            <person name="Kinne J."/>
            <person name="Lee H.H."/>
            <person name="Joseph M."/>
            <person name="Jose S."/>
            <person name="Schuster R.K."/>
            <person name="Tang Y."/>
            <person name="Sivakumar S."/>
            <person name="Chen J.H.K."/>
            <person name="Teng J.L.L."/>
            <person name="Lau S.K.P."/>
            <person name="Wernery U."/>
            <person name="Woo P.C.Y."/>
        </authorList>
    </citation>
    <scope>NUCLEOTIDE SEQUENCE [LARGE SCALE GENOMIC DNA]</scope>
    <source>
        <strain evidence="6">UAE-HKU58</strain>
    </source>
</reference>
<dbReference type="PANTHER" id="PTHR22916:SF51">
    <property type="entry name" value="GLYCOSYLTRANSFERASE EPSH-RELATED"/>
    <property type="match status" value="1"/>
</dbReference>
<evidence type="ECO:0000313" key="5">
    <source>
        <dbReference type="EMBL" id="PWD89955.1"/>
    </source>
</evidence>
<evidence type="ECO:0000256" key="2">
    <source>
        <dbReference type="ARBA" id="ARBA00022679"/>
    </source>
</evidence>
<keyword evidence="1" id="KW-0328">Glycosyltransferase</keyword>
<name>A0ABX5KZR7_9GAMM</name>
<accession>A0ABX5KZR7</accession>
<dbReference type="EMBL" id="QEWV01000012">
    <property type="protein sequence ID" value="PWD89955.1"/>
    <property type="molecule type" value="Genomic_DNA"/>
</dbReference>
<keyword evidence="3" id="KW-0175">Coiled coil</keyword>
<protein>
    <submittedName>
        <fullName evidence="5">Glycosyltransferase family 2 protein</fullName>
    </submittedName>
</protein>
<feature type="domain" description="Glycosyltransferase 2-like" evidence="4">
    <location>
        <begin position="227"/>
        <end position="353"/>
    </location>
</feature>
<feature type="coiled-coil region" evidence="3">
    <location>
        <begin position="138"/>
        <end position="165"/>
    </location>
</feature>
<sequence length="455" mass="52764">MLLNTLKKKCSRGYQYLLTSFSFKQKNILKLLAKLSHRKKLNSEKVCFYYYRLGMYYSVIRHPYDGYGWRGNLAKAVSYAAVGKYELAEKYIDLLCNKLKLPRLFLQKLALDISPYMPRTSLSLIEELDEVSVFKFALLISLRELSEAKDLLNELEKQNKTQRDDIEVSLYRLNLESNNAKKLFWLNKVFIKFELEPIQLINAHEPLSVKNITCSLKCVKTEKSLVSILVTTYNSGEFIDTVIESLLMQTYSNIEIIITDDASIDNTREILNKYAELDSRIKLLYLSENVGTFVAKTKGLELVNGSFVTCHDSDDWAHPRKIELQVMPLLQNKQLVCTTSQWIRLSGEGNIYTRKIYPALRLNPASPMFRKDLVLKKAGYWEPVKTGADSEFIERLKIIFGNDAMYQVKKPLTIGFHRRGSLMTDRITGYSSTEGTRKRLDYWESWRNKHISNII</sequence>
<organism evidence="5 6">
    <name type="scientific">Ignatzschineria cameli</name>
    <dbReference type="NCBI Taxonomy" id="2182793"/>
    <lineage>
        <taxon>Bacteria</taxon>
        <taxon>Pseudomonadati</taxon>
        <taxon>Pseudomonadota</taxon>
        <taxon>Gammaproteobacteria</taxon>
        <taxon>Cardiobacteriales</taxon>
        <taxon>Ignatzschineriaceae</taxon>
        <taxon>Ignatzschineria</taxon>
    </lineage>
</organism>
<dbReference type="Gene3D" id="3.90.550.10">
    <property type="entry name" value="Spore Coat Polysaccharide Biosynthesis Protein SpsA, Chain A"/>
    <property type="match status" value="1"/>
</dbReference>
<proteinExistence type="predicted"/>
<dbReference type="RefSeq" id="WP_109202257.1">
    <property type="nucleotide sequence ID" value="NZ_QEWS01000013.1"/>
</dbReference>
<dbReference type="SUPFAM" id="SSF53448">
    <property type="entry name" value="Nucleotide-diphospho-sugar transferases"/>
    <property type="match status" value="1"/>
</dbReference>
<dbReference type="InterPro" id="IPR029044">
    <property type="entry name" value="Nucleotide-diphossugar_trans"/>
</dbReference>
<evidence type="ECO:0000256" key="3">
    <source>
        <dbReference type="SAM" id="Coils"/>
    </source>
</evidence>
<comment type="caution">
    <text evidence="5">The sequence shown here is derived from an EMBL/GenBank/DDBJ whole genome shotgun (WGS) entry which is preliminary data.</text>
</comment>
<dbReference type="PANTHER" id="PTHR22916">
    <property type="entry name" value="GLYCOSYLTRANSFERASE"/>
    <property type="match status" value="1"/>
</dbReference>
<evidence type="ECO:0000259" key="4">
    <source>
        <dbReference type="Pfam" id="PF00535"/>
    </source>
</evidence>
<dbReference type="Pfam" id="PF00535">
    <property type="entry name" value="Glycos_transf_2"/>
    <property type="match status" value="1"/>
</dbReference>
<gene>
    <name evidence="5" type="ORF">DC078_09240</name>
</gene>
<dbReference type="InterPro" id="IPR001173">
    <property type="entry name" value="Glyco_trans_2-like"/>
</dbReference>
<dbReference type="CDD" id="cd00761">
    <property type="entry name" value="Glyco_tranf_GTA_type"/>
    <property type="match status" value="1"/>
</dbReference>
<evidence type="ECO:0000313" key="6">
    <source>
        <dbReference type="Proteomes" id="UP000245217"/>
    </source>
</evidence>
<dbReference type="Proteomes" id="UP000245217">
    <property type="component" value="Unassembled WGS sequence"/>
</dbReference>
<evidence type="ECO:0000256" key="1">
    <source>
        <dbReference type="ARBA" id="ARBA00022676"/>
    </source>
</evidence>